<dbReference type="OrthoDB" id="9768177at2"/>
<keyword evidence="3 10" id="KW-1134">Transmembrane beta strand</keyword>
<feature type="domain" description="TonB-dependent receptor plug" evidence="14">
    <location>
        <begin position="115"/>
        <end position="237"/>
    </location>
</feature>
<dbReference type="Proteomes" id="UP000004095">
    <property type="component" value="Unassembled WGS sequence"/>
</dbReference>
<dbReference type="NCBIfam" id="TIGR04057">
    <property type="entry name" value="SusC_RagA_signa"/>
    <property type="match status" value="1"/>
</dbReference>
<keyword evidence="5 12" id="KW-0732">Signal</keyword>
<evidence type="ECO:0000256" key="3">
    <source>
        <dbReference type="ARBA" id="ARBA00022452"/>
    </source>
</evidence>
<evidence type="ECO:0000256" key="8">
    <source>
        <dbReference type="ARBA" id="ARBA00023170"/>
    </source>
</evidence>
<evidence type="ECO:0000256" key="9">
    <source>
        <dbReference type="ARBA" id="ARBA00023237"/>
    </source>
</evidence>
<dbReference type="Pfam" id="PF00593">
    <property type="entry name" value="TonB_dep_Rec_b-barrel"/>
    <property type="match status" value="1"/>
</dbReference>
<evidence type="ECO:0000259" key="13">
    <source>
        <dbReference type="Pfam" id="PF00593"/>
    </source>
</evidence>
<evidence type="ECO:0000259" key="14">
    <source>
        <dbReference type="Pfam" id="PF07715"/>
    </source>
</evidence>
<evidence type="ECO:0000313" key="15">
    <source>
        <dbReference type="EMBL" id="EAY31183.1"/>
    </source>
</evidence>
<dbReference type="PANTHER" id="PTHR30069:SF29">
    <property type="entry name" value="HEMOGLOBIN AND HEMOGLOBIN-HAPTOGLOBIN-BINDING PROTEIN 1-RELATED"/>
    <property type="match status" value="1"/>
</dbReference>
<protein>
    <submittedName>
        <fullName evidence="15">Outer membrane protein</fullName>
    </submittedName>
</protein>
<dbReference type="SUPFAM" id="SSF49464">
    <property type="entry name" value="Carboxypeptidase regulatory domain-like"/>
    <property type="match status" value="1"/>
</dbReference>
<evidence type="ECO:0000256" key="7">
    <source>
        <dbReference type="ARBA" id="ARBA00023136"/>
    </source>
</evidence>
<feature type="chain" id="PRO_5002642133" evidence="12">
    <location>
        <begin position="22"/>
        <end position="1069"/>
    </location>
</feature>
<dbReference type="PROSITE" id="PS52016">
    <property type="entry name" value="TONB_DEPENDENT_REC_3"/>
    <property type="match status" value="1"/>
</dbReference>
<dbReference type="Gene3D" id="2.60.40.1120">
    <property type="entry name" value="Carboxypeptidase-like, regulatory domain"/>
    <property type="match status" value="1"/>
</dbReference>
<dbReference type="InterPro" id="IPR039426">
    <property type="entry name" value="TonB-dep_rcpt-like"/>
</dbReference>
<evidence type="ECO:0000256" key="5">
    <source>
        <dbReference type="ARBA" id="ARBA00022729"/>
    </source>
</evidence>
<dbReference type="SUPFAM" id="SSF56935">
    <property type="entry name" value="Porins"/>
    <property type="match status" value="1"/>
</dbReference>
<dbReference type="InterPro" id="IPR000531">
    <property type="entry name" value="Beta-barrel_TonB"/>
</dbReference>
<evidence type="ECO:0000313" key="16">
    <source>
        <dbReference type="Proteomes" id="UP000004095"/>
    </source>
</evidence>
<dbReference type="GO" id="GO:0009279">
    <property type="term" value="C:cell outer membrane"/>
    <property type="evidence" value="ECO:0007669"/>
    <property type="project" value="UniProtKB-SubCell"/>
</dbReference>
<evidence type="ECO:0000256" key="11">
    <source>
        <dbReference type="RuleBase" id="RU003357"/>
    </source>
</evidence>
<keyword evidence="6 11" id="KW-0798">TonB box</keyword>
<comment type="caution">
    <text evidence="15">The sequence shown here is derived from an EMBL/GenBank/DDBJ whole genome shotgun (WGS) entry which is preliminary data.</text>
</comment>
<dbReference type="RefSeq" id="WP_002694341.1">
    <property type="nucleotide sequence ID" value="NZ_AAWS01000004.1"/>
</dbReference>
<evidence type="ECO:0000256" key="1">
    <source>
        <dbReference type="ARBA" id="ARBA00004571"/>
    </source>
</evidence>
<keyword evidence="8" id="KW-0675">Receptor</keyword>
<accession>A1ZF81</accession>
<proteinExistence type="inferred from homology"/>
<evidence type="ECO:0000256" key="4">
    <source>
        <dbReference type="ARBA" id="ARBA00022692"/>
    </source>
</evidence>
<evidence type="ECO:0000256" key="12">
    <source>
        <dbReference type="SAM" id="SignalP"/>
    </source>
</evidence>
<dbReference type="InterPro" id="IPR023997">
    <property type="entry name" value="TonB-dep_OMP_SusC/RagA_CS"/>
</dbReference>
<keyword evidence="2 10" id="KW-0813">Transport</keyword>
<feature type="signal peptide" evidence="12">
    <location>
        <begin position="1"/>
        <end position="21"/>
    </location>
</feature>
<dbReference type="InterPro" id="IPR008969">
    <property type="entry name" value="CarboxyPept-like_regulatory"/>
</dbReference>
<dbReference type="Pfam" id="PF13715">
    <property type="entry name" value="CarbopepD_reg_2"/>
    <property type="match status" value="1"/>
</dbReference>
<keyword evidence="16" id="KW-1185">Reference proteome</keyword>
<feature type="domain" description="TonB-dependent receptor-like beta-barrel" evidence="13">
    <location>
        <begin position="428"/>
        <end position="864"/>
    </location>
</feature>
<comment type="subcellular location">
    <subcellularLocation>
        <location evidence="1 10">Cell outer membrane</location>
        <topology evidence="1 10">Multi-pass membrane protein</topology>
    </subcellularLocation>
</comment>
<evidence type="ECO:0000256" key="6">
    <source>
        <dbReference type="ARBA" id="ARBA00023077"/>
    </source>
</evidence>
<dbReference type="InterPro" id="IPR023996">
    <property type="entry name" value="TonB-dep_OMP_SusC/RagA"/>
</dbReference>
<organism evidence="15 16">
    <name type="scientific">Microscilla marina ATCC 23134</name>
    <dbReference type="NCBI Taxonomy" id="313606"/>
    <lineage>
        <taxon>Bacteria</taxon>
        <taxon>Pseudomonadati</taxon>
        <taxon>Bacteroidota</taxon>
        <taxon>Cytophagia</taxon>
        <taxon>Cytophagales</taxon>
        <taxon>Microscillaceae</taxon>
        <taxon>Microscilla</taxon>
    </lineage>
</organism>
<dbReference type="eggNOG" id="COG4771">
    <property type="taxonomic scope" value="Bacteria"/>
</dbReference>
<dbReference type="GO" id="GO:0044718">
    <property type="term" value="P:siderophore transmembrane transport"/>
    <property type="evidence" value="ECO:0007669"/>
    <property type="project" value="TreeGrafter"/>
</dbReference>
<dbReference type="InterPro" id="IPR037066">
    <property type="entry name" value="Plug_dom_sf"/>
</dbReference>
<dbReference type="PANTHER" id="PTHR30069">
    <property type="entry name" value="TONB-DEPENDENT OUTER MEMBRANE RECEPTOR"/>
    <property type="match status" value="1"/>
</dbReference>
<comment type="similarity">
    <text evidence="10 11">Belongs to the TonB-dependent receptor family.</text>
</comment>
<gene>
    <name evidence="15" type="ORF">M23134_07593</name>
</gene>
<name>A1ZF81_MICM2</name>
<dbReference type="Pfam" id="PF07715">
    <property type="entry name" value="Plug"/>
    <property type="match status" value="1"/>
</dbReference>
<dbReference type="NCBIfam" id="TIGR04056">
    <property type="entry name" value="OMP_RagA_SusC"/>
    <property type="match status" value="1"/>
</dbReference>
<dbReference type="InterPro" id="IPR036942">
    <property type="entry name" value="Beta-barrel_TonB_sf"/>
</dbReference>
<dbReference type="AlphaFoldDB" id="A1ZF81"/>
<dbReference type="EMBL" id="AAWS01000004">
    <property type="protein sequence ID" value="EAY31183.1"/>
    <property type="molecule type" value="Genomic_DNA"/>
</dbReference>
<dbReference type="Gene3D" id="2.170.130.10">
    <property type="entry name" value="TonB-dependent receptor, plug domain"/>
    <property type="match status" value="1"/>
</dbReference>
<sequence length="1069" mass="115579">MKSKLLLTLFFMVGLTTYVFSQSITVSGTVKDKEGGGLPGVTILIKGTTQGTATNNDGTYTLADVPSNATLIFSFVGMQTQEIVVGAQTSIDVVLQEEGALAQVVVTAFGIKKEKKALSYAVQEVKADAITAVDNPNLSNALQGKAAGVQLRQTSGMPGASSLITVRGNSSLTGNNQPLFVVDGVPISSTSDFTPGVSGTDGSSRSLDINPNDIESVSILKGGAASALYGLRASNGVVLITTKSGKNAKKGRTNITLNTGYTWDRVTRLPKAQKTYAQGSARTFNPGTSLSWGPKISQLGDPNVNPNATGNGTTYINNVGQEVTGQAYDNVSPLFQTGGTYNLGVSASAATAKGHYAVGFGYTKQEGILPTTGMRRINGKVAGGYQLTTNLKVEASLNFSDLLIDKVAGGSNLSNPLFTTYWAPSSYDLWGTPYAEDGNPYKQIHYRGAMDNPRWSLANNQFDETNRRAFGNVQLTYKPLKWLTVNYRLGNDFYVTGGKEVYELGSGGTGGRTTIPSGGQIQDYTFTSRQVNSNLTLILNQNFGKDFSASLLLGNEFYDIRTQSLSVVGTGITIGGFRNMSNTSNQVTTEISTAQRVVGFFSNFELSWRNTLFLTASGRQDYVSYLARNNRRFFYPSVGVSWAFTETFEVPQNILTFGKIRLNYAQVGSGTAPYSTTNIFIQGNPNSGFLTDGIAYPFNGQVGFTQSNIIRNENLRPQNTVTYEVGTELKFLNNRISLDYSYYVNNTTDQIFSVPVPGSTGFTSETRNAGEVETKGHELAVNAQIIQPAKQGGFGWNLGVNFTSFSNRVIRLEEGVANIFLAGFTTPSSRAFAGRTYPSLFGVGYQRDDQGRVVVDGRGDANTNATYGMPIADPNPKVIGNVQPDFTMAITNSFSFKGFTLTTQIDWRKGGQAYSGNTRLARLYGQTEETEDRESTSYVVPDAVSWNGEVDASGNPVYTNLPNNNISIARNQTYWVNVLSNIDEAHVFDAGFVRLREVALTYQFPSAWLKRLKLNTLSLSVIGRNLLLFTNYPGFDPETNLGGAINGQGLEYVSLPQTKSYGVSLKTTF</sequence>
<dbReference type="InterPro" id="IPR012910">
    <property type="entry name" value="Plug_dom"/>
</dbReference>
<dbReference type="GO" id="GO:0015344">
    <property type="term" value="F:siderophore uptake transmembrane transporter activity"/>
    <property type="evidence" value="ECO:0007669"/>
    <property type="project" value="TreeGrafter"/>
</dbReference>
<keyword evidence="9 10" id="KW-0998">Cell outer membrane</keyword>
<evidence type="ECO:0000256" key="10">
    <source>
        <dbReference type="PROSITE-ProRule" id="PRU01360"/>
    </source>
</evidence>
<evidence type="ECO:0000256" key="2">
    <source>
        <dbReference type="ARBA" id="ARBA00022448"/>
    </source>
</evidence>
<reference evidence="15 16" key="1">
    <citation type="submission" date="2007-01" db="EMBL/GenBank/DDBJ databases">
        <authorList>
            <person name="Haygood M."/>
            <person name="Podell S."/>
            <person name="Anderson C."/>
            <person name="Hopkinson B."/>
            <person name="Roe K."/>
            <person name="Barbeau K."/>
            <person name="Gaasterland T."/>
            <person name="Ferriera S."/>
            <person name="Johnson J."/>
            <person name="Kravitz S."/>
            <person name="Beeson K."/>
            <person name="Sutton G."/>
            <person name="Rogers Y.-H."/>
            <person name="Friedman R."/>
            <person name="Frazier M."/>
            <person name="Venter J.C."/>
        </authorList>
    </citation>
    <scope>NUCLEOTIDE SEQUENCE [LARGE SCALE GENOMIC DNA]</scope>
    <source>
        <strain evidence="15 16">ATCC 23134</strain>
    </source>
</reference>
<keyword evidence="4 10" id="KW-0812">Transmembrane</keyword>
<keyword evidence="7 10" id="KW-0472">Membrane</keyword>
<dbReference type="Gene3D" id="2.40.170.20">
    <property type="entry name" value="TonB-dependent receptor, beta-barrel domain"/>
    <property type="match status" value="1"/>
</dbReference>